<feature type="domain" description="HTH cro/C1-type" evidence="1">
    <location>
        <begin position="38"/>
        <end position="80"/>
    </location>
</feature>
<dbReference type="Pfam" id="PF13443">
    <property type="entry name" value="HTH_26"/>
    <property type="match status" value="1"/>
</dbReference>
<organism evidence="2 3">
    <name type="scientific">Mycobacteroides abscessus subsp. abscessus</name>
    <dbReference type="NCBI Taxonomy" id="1185650"/>
    <lineage>
        <taxon>Bacteria</taxon>
        <taxon>Bacillati</taxon>
        <taxon>Actinomycetota</taxon>
        <taxon>Actinomycetes</taxon>
        <taxon>Mycobacteriales</taxon>
        <taxon>Mycobacteriaceae</taxon>
        <taxon>Mycobacteroides</taxon>
        <taxon>Mycobacteroides abscessus</taxon>
    </lineage>
</organism>
<dbReference type="InterPro" id="IPR001387">
    <property type="entry name" value="Cro/C1-type_HTH"/>
</dbReference>
<sequence>MSISSRTVRTSPTTTWALTPIHEHISDAKQRKGIESDTQLATVAGIDRNTLGRVLSGKARASDRTVAALASALGCHPSQLFAWTPAHTTGVLQRRSA</sequence>
<dbReference type="Gene3D" id="1.10.260.40">
    <property type="entry name" value="lambda repressor-like DNA-binding domains"/>
    <property type="match status" value="1"/>
</dbReference>
<dbReference type="PROSITE" id="PS50943">
    <property type="entry name" value="HTH_CROC1"/>
    <property type="match status" value="1"/>
</dbReference>
<reference evidence="2 3" key="1">
    <citation type="submission" date="2016-11" db="EMBL/GenBank/DDBJ databases">
        <authorList>
            <consortium name="Pathogen Informatics"/>
        </authorList>
    </citation>
    <scope>NUCLEOTIDE SEQUENCE [LARGE SCALE GENOMIC DNA]</scope>
    <source>
        <strain evidence="2 3">104</strain>
    </source>
</reference>
<dbReference type="SUPFAM" id="SSF47413">
    <property type="entry name" value="lambda repressor-like DNA-binding domains"/>
    <property type="match status" value="1"/>
</dbReference>
<comment type="caution">
    <text evidence="2">The sequence shown here is derived from an EMBL/GenBank/DDBJ whole genome shotgun (WGS) entry which is preliminary data.</text>
</comment>
<dbReference type="InterPro" id="IPR010982">
    <property type="entry name" value="Lambda_DNA-bd_dom_sf"/>
</dbReference>
<proteinExistence type="predicted"/>
<dbReference type="SMART" id="SM00530">
    <property type="entry name" value="HTH_XRE"/>
    <property type="match status" value="1"/>
</dbReference>
<name>A0AB38D0S6_9MYCO</name>
<dbReference type="EMBL" id="FSHM01000004">
    <property type="protein sequence ID" value="SIB22211.1"/>
    <property type="molecule type" value="Genomic_DNA"/>
</dbReference>
<evidence type="ECO:0000313" key="2">
    <source>
        <dbReference type="EMBL" id="SIB22211.1"/>
    </source>
</evidence>
<dbReference type="GO" id="GO:0003677">
    <property type="term" value="F:DNA binding"/>
    <property type="evidence" value="ECO:0007669"/>
    <property type="project" value="InterPro"/>
</dbReference>
<gene>
    <name evidence="2" type="ORF">SAMEA2070301_03279</name>
</gene>
<evidence type="ECO:0000259" key="1">
    <source>
        <dbReference type="PROSITE" id="PS50943"/>
    </source>
</evidence>
<protein>
    <submittedName>
        <fullName evidence="2">Helix-turn-helix</fullName>
    </submittedName>
</protein>
<dbReference type="AlphaFoldDB" id="A0AB38D0S6"/>
<dbReference type="RefSeq" id="WP_394327012.1">
    <property type="nucleotide sequence ID" value="NZ_FRZT01000006.1"/>
</dbReference>
<dbReference type="Proteomes" id="UP000185210">
    <property type="component" value="Unassembled WGS sequence"/>
</dbReference>
<evidence type="ECO:0000313" key="3">
    <source>
        <dbReference type="Proteomes" id="UP000185210"/>
    </source>
</evidence>
<dbReference type="CDD" id="cd00093">
    <property type="entry name" value="HTH_XRE"/>
    <property type="match status" value="1"/>
</dbReference>
<accession>A0AB38D0S6</accession>